<dbReference type="AlphaFoldDB" id="D5VSJ2"/>
<dbReference type="Proteomes" id="UP000002061">
    <property type="component" value="Chromosome"/>
</dbReference>
<feature type="domain" description="S-layer protein outer" evidence="1">
    <location>
        <begin position="231"/>
        <end position="325"/>
    </location>
</feature>
<dbReference type="EMBL" id="CP002009">
    <property type="protein sequence ID" value="ADG13545.1"/>
    <property type="molecule type" value="Genomic_DNA"/>
</dbReference>
<proteinExistence type="predicted"/>
<organism evidence="2 3">
    <name type="scientific">Methanocaldococcus infernus (strain DSM 11812 / JCM 15783 / ME)</name>
    <dbReference type="NCBI Taxonomy" id="573063"/>
    <lineage>
        <taxon>Archaea</taxon>
        <taxon>Methanobacteriati</taxon>
        <taxon>Methanobacteriota</taxon>
        <taxon>Methanomada group</taxon>
        <taxon>Methanococci</taxon>
        <taxon>Methanococcales</taxon>
        <taxon>Methanocaldococcaceae</taxon>
        <taxon>Methanocaldococcus</taxon>
    </lineage>
</organism>
<dbReference type="RefSeq" id="WP_013100291.1">
    <property type="nucleotide sequence ID" value="NC_014122.1"/>
</dbReference>
<dbReference type="Pfam" id="PF05124">
    <property type="entry name" value="S_layer_C"/>
    <property type="match status" value="1"/>
</dbReference>
<sequence>MVKKIVIFYIFLILGLNVIYAEYLEDILKDNVKINGDLEGNVYGKVTGFGVNLDINTKIPQGFLNGEIKNGKISLNIKGNVLGNIVGDFPLIGYKNINLKDAKFVGSIDGTINNGNIIGTFNGEIVGKVGSFDFNEVISGEFNGYISGNTIKGSYKGKISGIVNGDCSGNVEFKIVSLNINKEEIDTKENGDIKEASTKEAKDIKKIDTKDLKKYFINRAEIVAGKGIDLKFGYELKKYDLTLISKNIEITKDTILIGGPVANPLTKKLMDKFPVKVTNEYPGKNKGVIEMIKLNVKVSDNIYKEVKVLLLAGSDRWGTKAAVEYFKTLDYIPEEPIFVEWKDGKAVRIEKP</sequence>
<dbReference type="OrthoDB" id="62381at2157"/>
<protein>
    <submittedName>
        <fullName evidence="2">S-layer family protein</fullName>
    </submittedName>
</protein>
<evidence type="ECO:0000313" key="3">
    <source>
        <dbReference type="Proteomes" id="UP000002061"/>
    </source>
</evidence>
<accession>D5VSJ2</accession>
<reference evidence="2" key="1">
    <citation type="submission" date="2010-04" db="EMBL/GenBank/DDBJ databases">
        <title>Complete sequence of Methanocaldococcus infernus ME.</title>
        <authorList>
            <consortium name="US DOE Joint Genome Institute"/>
            <person name="Lucas S."/>
            <person name="Copeland A."/>
            <person name="Lapidus A."/>
            <person name="Cheng J.-F."/>
            <person name="Bruce D."/>
            <person name="Goodwin L."/>
            <person name="Pitluck S."/>
            <person name="Munk A.C."/>
            <person name="Detter J.C."/>
            <person name="Han C."/>
            <person name="Tapia R."/>
            <person name="Land M."/>
            <person name="Hauser L."/>
            <person name="Kyrpides N."/>
            <person name="Mikhailova N."/>
            <person name="Sieprawska-Lupa M."/>
            <person name="Whitman W.B."/>
            <person name="Woyke T."/>
        </authorList>
    </citation>
    <scope>NUCLEOTIDE SEQUENCE [LARGE SCALE GENOMIC DNA]</scope>
    <source>
        <strain evidence="2">ME</strain>
    </source>
</reference>
<dbReference type="GeneID" id="25394499"/>
<gene>
    <name evidence="2" type="ordered locus">Metin_0881</name>
</gene>
<keyword evidence="3" id="KW-1185">Reference proteome</keyword>
<dbReference type="eggNOG" id="arCOG03419">
    <property type="taxonomic scope" value="Archaea"/>
</dbReference>
<dbReference type="HOGENOM" id="CLU_786685_0_0_2"/>
<dbReference type="NCBIfam" id="TIGR01564">
    <property type="entry name" value="S_layer_MJ"/>
    <property type="match status" value="1"/>
</dbReference>
<evidence type="ECO:0000313" key="2">
    <source>
        <dbReference type="EMBL" id="ADG13545.1"/>
    </source>
</evidence>
<dbReference type="STRING" id="573063.Metin_0881"/>
<evidence type="ECO:0000259" key="1">
    <source>
        <dbReference type="Pfam" id="PF05124"/>
    </source>
</evidence>
<dbReference type="InterPro" id="IPR006454">
    <property type="entry name" value="S_layer_MJ"/>
</dbReference>
<name>D5VSJ2_METIM</name>
<dbReference type="KEGG" id="mif:Metin_0881"/>
<dbReference type="InterPro" id="IPR022651">
    <property type="entry name" value="S_layer_C"/>
</dbReference>